<protein>
    <recommendedName>
        <fullName evidence="4">Rad21/Rec8-like protein N-terminal domain-containing protein</fullName>
    </recommendedName>
</protein>
<dbReference type="Pfam" id="PF04825">
    <property type="entry name" value="Rad21_Rec8_N"/>
    <property type="match status" value="1"/>
</dbReference>
<keyword evidence="2" id="KW-0539">Nucleus</keyword>
<feature type="domain" description="Rad21/Rec8-like protein N-terminal" evidence="4">
    <location>
        <begin position="1"/>
        <end position="107"/>
    </location>
</feature>
<proteinExistence type="predicted"/>
<dbReference type="PANTHER" id="PTHR12585:SF70">
    <property type="entry name" value="RAD21_REC8 N TERMINAL DOMAIN PROTEIN (AFU_ORTHOLOGUE AFUA_6G02900)"/>
    <property type="match status" value="1"/>
</dbReference>
<dbReference type="GO" id="GO:0007064">
    <property type="term" value="P:mitotic sister chromatid cohesion"/>
    <property type="evidence" value="ECO:0007669"/>
    <property type="project" value="TreeGrafter"/>
</dbReference>
<dbReference type="GO" id="GO:0005634">
    <property type="term" value="C:nucleus"/>
    <property type="evidence" value="ECO:0007669"/>
    <property type="project" value="UniProtKB-SubCell"/>
</dbReference>
<dbReference type="GO" id="GO:0003682">
    <property type="term" value="F:chromatin binding"/>
    <property type="evidence" value="ECO:0007669"/>
    <property type="project" value="TreeGrafter"/>
</dbReference>
<dbReference type="AlphaFoldDB" id="A0A9P4MD78"/>
<evidence type="ECO:0000313" key="5">
    <source>
        <dbReference type="EMBL" id="KAF2149610.1"/>
    </source>
</evidence>
<dbReference type="Proteomes" id="UP000799439">
    <property type="component" value="Unassembled WGS sequence"/>
</dbReference>
<accession>A0A9P4MD78</accession>
<dbReference type="InterPro" id="IPR006910">
    <property type="entry name" value="Rad21_Rec8_N"/>
</dbReference>
<dbReference type="InterPro" id="IPR039781">
    <property type="entry name" value="Rad21/Rec8-like"/>
</dbReference>
<evidence type="ECO:0000256" key="3">
    <source>
        <dbReference type="SAM" id="MobiDB-lite"/>
    </source>
</evidence>
<dbReference type="PANTHER" id="PTHR12585">
    <property type="entry name" value="SCC1 / RAD21 FAMILY MEMBER"/>
    <property type="match status" value="1"/>
</dbReference>
<evidence type="ECO:0000313" key="6">
    <source>
        <dbReference type="Proteomes" id="UP000799439"/>
    </source>
</evidence>
<gene>
    <name evidence="5" type="ORF">K461DRAFT_297062</name>
</gene>
<evidence type="ECO:0000256" key="2">
    <source>
        <dbReference type="ARBA" id="ARBA00023242"/>
    </source>
</evidence>
<evidence type="ECO:0000256" key="1">
    <source>
        <dbReference type="ARBA" id="ARBA00004123"/>
    </source>
</evidence>
<feature type="region of interest" description="Disordered" evidence="3">
    <location>
        <begin position="516"/>
        <end position="540"/>
    </location>
</feature>
<dbReference type="GO" id="GO:0030892">
    <property type="term" value="C:mitotic cohesin complex"/>
    <property type="evidence" value="ECO:0007669"/>
    <property type="project" value="TreeGrafter"/>
</dbReference>
<reference evidence="5" key="1">
    <citation type="journal article" date="2020" name="Stud. Mycol.">
        <title>101 Dothideomycetes genomes: a test case for predicting lifestyles and emergence of pathogens.</title>
        <authorList>
            <person name="Haridas S."/>
            <person name="Albert R."/>
            <person name="Binder M."/>
            <person name="Bloem J."/>
            <person name="Labutti K."/>
            <person name="Salamov A."/>
            <person name="Andreopoulos B."/>
            <person name="Baker S."/>
            <person name="Barry K."/>
            <person name="Bills G."/>
            <person name="Bluhm B."/>
            <person name="Cannon C."/>
            <person name="Castanera R."/>
            <person name="Culley D."/>
            <person name="Daum C."/>
            <person name="Ezra D."/>
            <person name="Gonzalez J."/>
            <person name="Henrissat B."/>
            <person name="Kuo A."/>
            <person name="Liang C."/>
            <person name="Lipzen A."/>
            <person name="Lutzoni F."/>
            <person name="Magnuson J."/>
            <person name="Mondo S."/>
            <person name="Nolan M."/>
            <person name="Ohm R."/>
            <person name="Pangilinan J."/>
            <person name="Park H.-J."/>
            <person name="Ramirez L."/>
            <person name="Alfaro M."/>
            <person name="Sun H."/>
            <person name="Tritt A."/>
            <person name="Yoshinaga Y."/>
            <person name="Zwiers L.-H."/>
            <person name="Turgeon B."/>
            <person name="Goodwin S."/>
            <person name="Spatafora J."/>
            <person name="Crous P."/>
            <person name="Grigoriev I."/>
        </authorList>
    </citation>
    <scope>NUCLEOTIDE SEQUENCE</scope>
    <source>
        <strain evidence="5">CBS 260.36</strain>
    </source>
</reference>
<sequence>MFYSHEVLTSSKYGVATVWLVATLGADSARKKVNRSDILGVNVPKACETITSSETPLALRLQSNLLFGVSKVYSQQCTFVLTDAEHVRTQVRNAMNALRSTPTTATKSHVAKRNQITVQEESQFALHPDLDYMPGLPVLGLGLNGGIVLVDSQTFSLDQVRSQQTLEMSDRSPEALTEQLIIPSDDPFAGNFDAQVSPGVPASSFSGSQGAGSIRLGSHLFDLDPIKSGMLDDVGLNIDQHGNIFEGPLPEREASAALPEDPQATTEPIAQEQLQLPPDDLSMIDLDLLKQARPFSPRAPPSSHRHLLDESIEATVEQSPVQAAASSRPQRRPRIIPLDSRVELSHTDITAMAKNYPQNMAQASNARFNRGGIALAHHNAELWVLHSLSRRGTHLAPELQLFTGAHLLPALTGPHDRPHTPTSSKRIASTSSSMRRVRRRLDSETGRATANQELEDIVMYDEPSLELGRDLGTPLADRPSSTTHMPWNIRSSSRISSVPRPFGVSSVSAARPRSLVRGGSVAPSPLAGLPRSSGGTESAGGEMGLGVDLGMHGYDDRGDTMPGPGPGEVPSWLSQSQDLEAARFLDFVQEAVEAQGGGRVEFEEVLPPLEHDRIVAAHALMHVLSLGGKDVLRVQQGQDRAFMPIVLEVR</sequence>
<comment type="caution">
    <text evidence="5">The sequence shown here is derived from an EMBL/GenBank/DDBJ whole genome shotgun (WGS) entry which is preliminary data.</text>
</comment>
<dbReference type="CDD" id="cd21789">
    <property type="entry name" value="Rad21_Rec8_M_SpRec8p-like"/>
    <property type="match status" value="1"/>
</dbReference>
<keyword evidence="6" id="KW-1185">Reference proteome</keyword>
<dbReference type="OrthoDB" id="5427633at2759"/>
<evidence type="ECO:0000259" key="4">
    <source>
        <dbReference type="Pfam" id="PF04825"/>
    </source>
</evidence>
<comment type="subcellular location">
    <subcellularLocation>
        <location evidence="1">Nucleus</location>
    </subcellularLocation>
</comment>
<feature type="compositionally biased region" description="Low complexity" evidence="3">
    <location>
        <begin position="423"/>
        <end position="434"/>
    </location>
</feature>
<name>A0A9P4MD78_9PEZI</name>
<feature type="region of interest" description="Disordered" evidence="3">
    <location>
        <begin position="412"/>
        <end position="448"/>
    </location>
</feature>
<dbReference type="EMBL" id="ML996091">
    <property type="protein sequence ID" value="KAF2149610.1"/>
    <property type="molecule type" value="Genomic_DNA"/>
</dbReference>
<organism evidence="5 6">
    <name type="scientific">Myriangium duriaei CBS 260.36</name>
    <dbReference type="NCBI Taxonomy" id="1168546"/>
    <lineage>
        <taxon>Eukaryota</taxon>
        <taxon>Fungi</taxon>
        <taxon>Dikarya</taxon>
        <taxon>Ascomycota</taxon>
        <taxon>Pezizomycotina</taxon>
        <taxon>Dothideomycetes</taxon>
        <taxon>Dothideomycetidae</taxon>
        <taxon>Myriangiales</taxon>
        <taxon>Myriangiaceae</taxon>
        <taxon>Myriangium</taxon>
    </lineage>
</organism>